<organism evidence="2 3">
    <name type="scientific">Dibothriocephalus latus</name>
    <name type="common">Fish tapeworm</name>
    <name type="synonym">Diphyllobothrium latum</name>
    <dbReference type="NCBI Taxonomy" id="60516"/>
    <lineage>
        <taxon>Eukaryota</taxon>
        <taxon>Metazoa</taxon>
        <taxon>Spiralia</taxon>
        <taxon>Lophotrochozoa</taxon>
        <taxon>Platyhelminthes</taxon>
        <taxon>Cestoda</taxon>
        <taxon>Eucestoda</taxon>
        <taxon>Diphyllobothriidea</taxon>
        <taxon>Diphyllobothriidae</taxon>
        <taxon>Dibothriocephalus</taxon>
    </lineage>
</organism>
<reference evidence="2 3" key="1">
    <citation type="submission" date="2018-11" db="EMBL/GenBank/DDBJ databases">
        <authorList>
            <consortium name="Pathogen Informatics"/>
        </authorList>
    </citation>
    <scope>NUCLEOTIDE SEQUENCE [LARGE SCALE GENOMIC DNA]</scope>
</reference>
<keyword evidence="3" id="KW-1185">Reference proteome</keyword>
<dbReference type="EMBL" id="UYRU01000832">
    <property type="protein sequence ID" value="VDK30753.1"/>
    <property type="molecule type" value="Genomic_DNA"/>
</dbReference>
<sequence length="115" mass="12856">MCSPRCLFFTRPRLNTIGRTNIHHKAKYRSSALPAGPTSPREAESSSNDRGSGTFHTRLAIESKNYFNLGFYATSVFEWFDCNRFVVGFLASAGQDLSTEPFDYELLLIPSAAPK</sequence>
<protein>
    <submittedName>
        <fullName evidence="2">Uncharacterized protein</fullName>
    </submittedName>
</protein>
<feature type="region of interest" description="Disordered" evidence="1">
    <location>
        <begin position="27"/>
        <end position="54"/>
    </location>
</feature>
<feature type="compositionally biased region" description="Polar residues" evidence="1">
    <location>
        <begin position="45"/>
        <end position="54"/>
    </location>
</feature>
<dbReference type="AlphaFoldDB" id="A0A3P6PMG3"/>
<dbReference type="Proteomes" id="UP000281553">
    <property type="component" value="Unassembled WGS sequence"/>
</dbReference>
<evidence type="ECO:0000256" key="1">
    <source>
        <dbReference type="SAM" id="MobiDB-lite"/>
    </source>
</evidence>
<accession>A0A3P6PMG3</accession>
<evidence type="ECO:0000313" key="2">
    <source>
        <dbReference type="EMBL" id="VDK30753.1"/>
    </source>
</evidence>
<proteinExistence type="predicted"/>
<gene>
    <name evidence="2" type="ORF">DILT_LOCUS230</name>
</gene>
<evidence type="ECO:0000313" key="3">
    <source>
        <dbReference type="Proteomes" id="UP000281553"/>
    </source>
</evidence>
<name>A0A3P6PMG3_DIBLA</name>